<dbReference type="Proteomes" id="UP000297982">
    <property type="component" value="Unassembled WGS sequence"/>
</dbReference>
<comment type="caution">
    <text evidence="2">The sequence shown here is derived from an EMBL/GenBank/DDBJ whole genome shotgun (WGS) entry which is preliminary data.</text>
</comment>
<proteinExistence type="predicted"/>
<gene>
    <name evidence="2" type="ORF">E4663_11780</name>
</gene>
<keyword evidence="1" id="KW-1133">Transmembrane helix</keyword>
<keyword evidence="1" id="KW-0812">Transmembrane</keyword>
<protein>
    <submittedName>
        <fullName evidence="2">DUF3953 domain-containing protein</fullName>
    </submittedName>
</protein>
<evidence type="ECO:0000313" key="2">
    <source>
        <dbReference type="EMBL" id="TGB02828.1"/>
    </source>
</evidence>
<name>A0A4Z0GY89_9BACI</name>
<dbReference type="AlphaFoldDB" id="A0A4Z0GY89"/>
<organism evidence="2 3">
    <name type="scientific">Halobacillus salinus</name>
    <dbReference type="NCBI Taxonomy" id="192814"/>
    <lineage>
        <taxon>Bacteria</taxon>
        <taxon>Bacillati</taxon>
        <taxon>Bacillota</taxon>
        <taxon>Bacilli</taxon>
        <taxon>Bacillales</taxon>
        <taxon>Bacillaceae</taxon>
        <taxon>Halobacillus</taxon>
    </lineage>
</organism>
<feature type="transmembrane region" description="Helical" evidence="1">
    <location>
        <begin position="55"/>
        <end position="72"/>
    </location>
</feature>
<evidence type="ECO:0000313" key="3">
    <source>
        <dbReference type="Proteomes" id="UP000297982"/>
    </source>
</evidence>
<dbReference type="EMBL" id="SRJC01000002">
    <property type="protein sequence ID" value="TGB02828.1"/>
    <property type="molecule type" value="Genomic_DNA"/>
</dbReference>
<dbReference type="OrthoDB" id="2942989at2"/>
<sequence>MLKISRLVFSILVIISSLYIVITKNFDWIPLMLVALGASTFVIGISEIRSDKRNFWGYLSLGATFIVLYTLIDLLSNSNVFS</sequence>
<keyword evidence="3" id="KW-1185">Reference proteome</keyword>
<evidence type="ECO:0000256" key="1">
    <source>
        <dbReference type="SAM" id="Phobius"/>
    </source>
</evidence>
<feature type="transmembrane region" description="Helical" evidence="1">
    <location>
        <begin position="7"/>
        <end position="22"/>
    </location>
</feature>
<feature type="transmembrane region" description="Helical" evidence="1">
    <location>
        <begin position="28"/>
        <end position="48"/>
    </location>
</feature>
<reference evidence="2 3" key="1">
    <citation type="journal article" date="2003" name="Int. J. Syst. Evol. Microbiol.">
        <title>Halobacillus salinus sp. nov., isolated from a salt lake on the coast of the East Sea in Korea.</title>
        <authorList>
            <person name="Yoon J.H."/>
            <person name="Kang K.H."/>
            <person name="Park Y.H."/>
        </authorList>
    </citation>
    <scope>NUCLEOTIDE SEQUENCE [LARGE SCALE GENOMIC DNA]</scope>
    <source>
        <strain evidence="2 3">HSL-3</strain>
    </source>
</reference>
<dbReference type="RefSeq" id="WP_079477710.1">
    <property type="nucleotide sequence ID" value="NZ_FVYZ01000003.1"/>
</dbReference>
<accession>A0A4Z0GY89</accession>
<keyword evidence="1" id="KW-0472">Membrane</keyword>